<dbReference type="EC" id="4.2.99.18" evidence="12"/>
<dbReference type="PANTHER" id="PTHR10359">
    <property type="entry name" value="A/G-SPECIFIC ADENINE GLYCOSYLASE/ENDONUCLEASE III"/>
    <property type="match status" value="1"/>
</dbReference>
<evidence type="ECO:0000256" key="6">
    <source>
        <dbReference type="ARBA" id="ARBA00023004"/>
    </source>
</evidence>
<dbReference type="GO" id="GO:0003677">
    <property type="term" value="F:DNA binding"/>
    <property type="evidence" value="ECO:0007669"/>
    <property type="project" value="UniProtKB-UniRule"/>
</dbReference>
<name>A0AAU7PLM0_9FIRM</name>
<keyword evidence="6 12" id="KW-0408">Iron</keyword>
<keyword evidence="4 12" id="KW-0227">DNA damage</keyword>
<dbReference type="GO" id="GO:0051539">
    <property type="term" value="F:4 iron, 4 sulfur cluster binding"/>
    <property type="evidence" value="ECO:0007669"/>
    <property type="project" value="UniProtKB-UniRule"/>
</dbReference>
<reference evidence="14" key="1">
    <citation type="submission" date="2024-06" db="EMBL/GenBank/DDBJ databases">
        <title>Lacrimispora cavernae sp. nov., a novel anaerobe isolated from bat guano pile inside a cave.</title>
        <authorList>
            <person name="Miller S.L."/>
            <person name="Lu N."/>
            <person name="King J."/>
            <person name="Sankaranarayanan K."/>
            <person name="Lawson P.A."/>
        </authorList>
    </citation>
    <scope>NUCLEOTIDE SEQUENCE</scope>
    <source>
        <strain evidence="14">BS-2</strain>
    </source>
</reference>
<dbReference type="CDD" id="cd00056">
    <property type="entry name" value="ENDO3c"/>
    <property type="match status" value="1"/>
</dbReference>
<evidence type="ECO:0000256" key="2">
    <source>
        <dbReference type="ARBA" id="ARBA00022485"/>
    </source>
</evidence>
<dbReference type="SMART" id="SM00478">
    <property type="entry name" value="ENDO3c"/>
    <property type="match status" value="1"/>
</dbReference>
<comment type="cofactor">
    <cofactor evidence="12">
        <name>[4Fe-4S] cluster</name>
        <dbReference type="ChEBI" id="CHEBI:49883"/>
    </cofactor>
    <text evidence="12">Binds 1 [4Fe-4S] cluster.</text>
</comment>
<keyword evidence="10 12" id="KW-0456">Lyase</keyword>
<dbReference type="GO" id="GO:0046872">
    <property type="term" value="F:metal ion binding"/>
    <property type="evidence" value="ECO:0007669"/>
    <property type="project" value="UniProtKB-KW"/>
</dbReference>
<feature type="binding site" evidence="12">
    <location>
        <position position="187"/>
    </location>
    <ligand>
        <name>[4Fe-4S] cluster</name>
        <dbReference type="ChEBI" id="CHEBI:49883"/>
    </ligand>
</feature>
<dbReference type="Pfam" id="PF00730">
    <property type="entry name" value="HhH-GPD"/>
    <property type="match status" value="1"/>
</dbReference>
<dbReference type="PANTHER" id="PTHR10359:SF18">
    <property type="entry name" value="ENDONUCLEASE III"/>
    <property type="match status" value="1"/>
</dbReference>
<dbReference type="SUPFAM" id="SSF48150">
    <property type="entry name" value="DNA-glycosylase"/>
    <property type="match status" value="1"/>
</dbReference>
<dbReference type="SMART" id="SM00525">
    <property type="entry name" value="FES"/>
    <property type="match status" value="1"/>
</dbReference>
<dbReference type="NCBIfam" id="TIGR01083">
    <property type="entry name" value="nth"/>
    <property type="match status" value="1"/>
</dbReference>
<organism evidence="14">
    <name type="scientific">Lacrimispora sp. BS-2</name>
    <dbReference type="NCBI Taxonomy" id="3151850"/>
    <lineage>
        <taxon>Bacteria</taxon>
        <taxon>Bacillati</taxon>
        <taxon>Bacillota</taxon>
        <taxon>Clostridia</taxon>
        <taxon>Lachnospirales</taxon>
        <taxon>Lachnospiraceae</taxon>
        <taxon>Lacrimispora</taxon>
    </lineage>
</organism>
<feature type="binding site" evidence="12">
    <location>
        <position position="194"/>
    </location>
    <ligand>
        <name>[4Fe-4S] cluster</name>
        <dbReference type="ChEBI" id="CHEBI:49883"/>
    </ligand>
</feature>
<dbReference type="FunFam" id="1.10.340.30:FF:000001">
    <property type="entry name" value="Endonuclease III"/>
    <property type="match status" value="1"/>
</dbReference>
<dbReference type="PROSITE" id="PS01155">
    <property type="entry name" value="ENDONUCLEASE_III_2"/>
    <property type="match status" value="1"/>
</dbReference>
<accession>A0AAU7PLM0</accession>
<evidence type="ECO:0000256" key="9">
    <source>
        <dbReference type="ARBA" id="ARBA00023204"/>
    </source>
</evidence>
<keyword evidence="7 12" id="KW-0411">Iron-sulfur</keyword>
<dbReference type="Gene3D" id="1.10.340.30">
    <property type="entry name" value="Hypothetical protein, domain 2"/>
    <property type="match status" value="1"/>
</dbReference>
<dbReference type="PIRSF" id="PIRSF001435">
    <property type="entry name" value="Nth"/>
    <property type="match status" value="1"/>
</dbReference>
<dbReference type="InterPro" id="IPR011257">
    <property type="entry name" value="DNA_glycosylase"/>
</dbReference>
<protein>
    <recommendedName>
        <fullName evidence="12">Endonuclease III</fullName>
        <ecNumber evidence="12">4.2.99.18</ecNumber>
    </recommendedName>
    <alternativeName>
        <fullName evidence="12">DNA-(apurinic or apyrimidinic site) lyase</fullName>
    </alternativeName>
</protein>
<evidence type="ECO:0000256" key="3">
    <source>
        <dbReference type="ARBA" id="ARBA00022723"/>
    </source>
</evidence>
<keyword evidence="2 12" id="KW-0004">4Fe-4S</keyword>
<keyword evidence="14" id="KW-0540">Nuclease</keyword>
<evidence type="ECO:0000256" key="4">
    <source>
        <dbReference type="ARBA" id="ARBA00022763"/>
    </source>
</evidence>
<dbReference type="InterPro" id="IPR004036">
    <property type="entry name" value="Endonuclease-III-like_CS2"/>
</dbReference>
<evidence type="ECO:0000256" key="7">
    <source>
        <dbReference type="ARBA" id="ARBA00023014"/>
    </source>
</evidence>
<keyword evidence="5 12" id="KW-0378">Hydrolase</keyword>
<keyword evidence="8 12" id="KW-0238">DNA-binding</keyword>
<comment type="catalytic activity">
    <reaction evidence="12">
        <text>2'-deoxyribonucleotide-(2'-deoxyribose 5'-phosphate)-2'-deoxyribonucleotide-DNA = a 3'-end 2'-deoxyribonucleotide-(2,3-dehydro-2,3-deoxyribose 5'-phosphate)-DNA + a 5'-end 5'-phospho-2'-deoxyribonucleoside-DNA + H(+)</text>
        <dbReference type="Rhea" id="RHEA:66592"/>
        <dbReference type="Rhea" id="RHEA-COMP:13180"/>
        <dbReference type="Rhea" id="RHEA-COMP:16897"/>
        <dbReference type="Rhea" id="RHEA-COMP:17067"/>
        <dbReference type="ChEBI" id="CHEBI:15378"/>
        <dbReference type="ChEBI" id="CHEBI:136412"/>
        <dbReference type="ChEBI" id="CHEBI:157695"/>
        <dbReference type="ChEBI" id="CHEBI:167181"/>
        <dbReference type="EC" id="4.2.99.18"/>
    </reaction>
</comment>
<keyword evidence="11 12" id="KW-0326">Glycosidase</keyword>
<evidence type="ECO:0000256" key="8">
    <source>
        <dbReference type="ARBA" id="ARBA00023125"/>
    </source>
</evidence>
<keyword evidence="9 12" id="KW-0234">DNA repair</keyword>
<evidence type="ECO:0000259" key="13">
    <source>
        <dbReference type="SMART" id="SM00478"/>
    </source>
</evidence>
<evidence type="ECO:0000256" key="5">
    <source>
        <dbReference type="ARBA" id="ARBA00022801"/>
    </source>
</evidence>
<evidence type="ECO:0000256" key="11">
    <source>
        <dbReference type="ARBA" id="ARBA00023295"/>
    </source>
</evidence>
<keyword evidence="3 12" id="KW-0479">Metal-binding</keyword>
<dbReference type="HAMAP" id="MF_00942">
    <property type="entry name" value="Nth"/>
    <property type="match status" value="1"/>
</dbReference>
<feature type="binding site" evidence="12">
    <location>
        <position position="203"/>
    </location>
    <ligand>
        <name>[4Fe-4S] cluster</name>
        <dbReference type="ChEBI" id="CHEBI:49883"/>
    </ligand>
</feature>
<gene>
    <name evidence="12 14" type="primary">nth</name>
    <name evidence="14" type="ORF">ABFV83_11685</name>
</gene>
<dbReference type="InterPro" id="IPR023170">
    <property type="entry name" value="HhH_base_excis_C"/>
</dbReference>
<dbReference type="GO" id="GO:0019104">
    <property type="term" value="F:DNA N-glycosylase activity"/>
    <property type="evidence" value="ECO:0007669"/>
    <property type="project" value="UniProtKB-UniRule"/>
</dbReference>
<proteinExistence type="inferred from homology"/>
<dbReference type="Gene3D" id="1.10.1670.10">
    <property type="entry name" value="Helix-hairpin-Helix base-excision DNA repair enzymes (C-terminal)"/>
    <property type="match status" value="1"/>
</dbReference>
<evidence type="ECO:0000256" key="12">
    <source>
        <dbReference type="HAMAP-Rule" id="MF_00942"/>
    </source>
</evidence>
<dbReference type="FunFam" id="1.10.1670.10:FF:000001">
    <property type="entry name" value="Endonuclease III"/>
    <property type="match status" value="1"/>
</dbReference>
<sequence length="218" mass="24833">MRKKSVSYILEKLDQIYGVTKEGFYHQQPWQLLAAIMLSAQSTDKQVEEVLPQLFQRFQTVEQMAEAPLEEIEDSIRSIGLYKNKARNLKKCCRQIAEEYGGQVPRDIDGVLNLAGVGRKTATLFLADAYGIPGVTVDTHVFRISKRLGWASGKNPAEVELELQTILPKDHWNRINFQLIYHGRAICTARKAKCGECMLREWCEQIMDKDGKGDKEIS</sequence>
<comment type="similarity">
    <text evidence="1 12">Belongs to the Nth/MutY family.</text>
</comment>
<dbReference type="GO" id="GO:0140078">
    <property type="term" value="F:class I DNA-(apurinic or apyrimidinic site) endonuclease activity"/>
    <property type="evidence" value="ECO:0007669"/>
    <property type="project" value="UniProtKB-EC"/>
</dbReference>
<dbReference type="RefSeq" id="WP_349944031.1">
    <property type="nucleotide sequence ID" value="NZ_CP157940.1"/>
</dbReference>
<dbReference type="GO" id="GO:0006285">
    <property type="term" value="P:base-excision repair, AP site formation"/>
    <property type="evidence" value="ECO:0007669"/>
    <property type="project" value="TreeGrafter"/>
</dbReference>
<dbReference type="InterPro" id="IPR003265">
    <property type="entry name" value="HhH-GPD_domain"/>
</dbReference>
<comment type="function">
    <text evidence="12">DNA repair enzyme that has both DNA N-glycosylase activity and AP-lyase activity. The DNA N-glycosylase activity releases various damaged pyrimidines from DNA by cleaving the N-glycosidic bond, leaving an AP (apurinic/apyrimidinic) site. The AP-lyase activity cleaves the phosphodiester bond 3' to the AP site by a beta-elimination, leaving a 3'-terminal unsaturated sugar and a product with a terminal 5'-phosphate.</text>
</comment>
<evidence type="ECO:0000313" key="14">
    <source>
        <dbReference type="EMBL" id="XBS52501.1"/>
    </source>
</evidence>
<dbReference type="AlphaFoldDB" id="A0AAU7PLM0"/>
<dbReference type="InterPro" id="IPR005759">
    <property type="entry name" value="Nth"/>
</dbReference>
<evidence type="ECO:0000256" key="1">
    <source>
        <dbReference type="ARBA" id="ARBA00008343"/>
    </source>
</evidence>
<dbReference type="InterPro" id="IPR003651">
    <property type="entry name" value="Endonuclease3_FeS-loop_motif"/>
</dbReference>
<feature type="binding site" evidence="12">
    <location>
        <position position="197"/>
    </location>
    <ligand>
        <name>[4Fe-4S] cluster</name>
        <dbReference type="ChEBI" id="CHEBI:49883"/>
    </ligand>
</feature>
<dbReference type="EMBL" id="CP157940">
    <property type="protein sequence ID" value="XBS52501.1"/>
    <property type="molecule type" value="Genomic_DNA"/>
</dbReference>
<feature type="domain" description="HhH-GPD" evidence="13">
    <location>
        <begin position="38"/>
        <end position="185"/>
    </location>
</feature>
<evidence type="ECO:0000256" key="10">
    <source>
        <dbReference type="ARBA" id="ARBA00023239"/>
    </source>
</evidence>
<keyword evidence="14" id="KW-0255">Endonuclease</keyword>